<dbReference type="OrthoDB" id="127107at2"/>
<evidence type="ECO:0000313" key="6">
    <source>
        <dbReference type="Proteomes" id="UP000008631"/>
    </source>
</evidence>
<dbReference type="InParanoid" id="E8R3N1"/>
<feature type="domain" description="Cytochrome C Planctomycete-type" evidence="4">
    <location>
        <begin position="57"/>
        <end position="115"/>
    </location>
</feature>
<evidence type="ECO:0000259" key="2">
    <source>
        <dbReference type="Pfam" id="PF07583"/>
    </source>
</evidence>
<dbReference type="eggNOG" id="COG2010">
    <property type="taxonomic scope" value="Bacteria"/>
</dbReference>
<dbReference type="InterPro" id="IPR011444">
    <property type="entry name" value="DUF1549"/>
</dbReference>
<dbReference type="HOGENOM" id="CLU_005632_1_0_0"/>
<name>E8R3N1_ISOPI</name>
<dbReference type="Pfam" id="PF07587">
    <property type="entry name" value="PSD1"/>
    <property type="match status" value="1"/>
</dbReference>
<dbReference type="Proteomes" id="UP000008631">
    <property type="component" value="Chromosome"/>
</dbReference>
<accession>E8R3N1</accession>
<dbReference type="STRING" id="575540.Isop_2036"/>
<evidence type="ECO:0000259" key="3">
    <source>
        <dbReference type="Pfam" id="PF07587"/>
    </source>
</evidence>
<organism evidence="5 6">
    <name type="scientific">Isosphaera pallida (strain ATCC 43644 / DSM 9630 / IS1B)</name>
    <dbReference type="NCBI Taxonomy" id="575540"/>
    <lineage>
        <taxon>Bacteria</taxon>
        <taxon>Pseudomonadati</taxon>
        <taxon>Planctomycetota</taxon>
        <taxon>Planctomycetia</taxon>
        <taxon>Isosphaerales</taxon>
        <taxon>Isosphaeraceae</taxon>
        <taxon>Isosphaera</taxon>
    </lineage>
</organism>
<dbReference type="InterPro" id="IPR011429">
    <property type="entry name" value="Cyt_c_Planctomycete-type"/>
</dbReference>
<gene>
    <name evidence="5" type="ordered locus">Isop_2036</name>
</gene>
<dbReference type="InterPro" id="IPR022655">
    <property type="entry name" value="DUF1553"/>
</dbReference>
<proteinExistence type="predicted"/>
<dbReference type="KEGG" id="ipa:Isop_2036"/>
<dbReference type="PANTHER" id="PTHR35889:SF3">
    <property type="entry name" value="F-BOX DOMAIN-CONTAINING PROTEIN"/>
    <property type="match status" value="1"/>
</dbReference>
<dbReference type="RefSeq" id="WP_013564904.1">
    <property type="nucleotide sequence ID" value="NC_014962.1"/>
</dbReference>
<keyword evidence="6" id="KW-1185">Reference proteome</keyword>
<evidence type="ECO:0000313" key="5">
    <source>
        <dbReference type="EMBL" id="ADV62616.1"/>
    </source>
</evidence>
<feature type="domain" description="DUF1553" evidence="3">
    <location>
        <begin position="704"/>
        <end position="958"/>
    </location>
</feature>
<dbReference type="AlphaFoldDB" id="E8R3N1"/>
<dbReference type="Pfam" id="PF07583">
    <property type="entry name" value="PSCyt2"/>
    <property type="match status" value="1"/>
</dbReference>
<protein>
    <recommendedName>
        <fullName evidence="7">Cytochrome c domain-containing protein</fullName>
    </recommendedName>
</protein>
<reference evidence="5 6" key="2">
    <citation type="journal article" date="2011" name="Stand. Genomic Sci.">
        <title>Complete genome sequence of Isosphaera pallida type strain (IS1B).</title>
        <authorList>
            <consortium name="US DOE Joint Genome Institute (JGI-PGF)"/>
            <person name="Goker M."/>
            <person name="Cleland D."/>
            <person name="Saunders E."/>
            <person name="Lapidus A."/>
            <person name="Nolan M."/>
            <person name="Lucas S."/>
            <person name="Hammon N."/>
            <person name="Deshpande S."/>
            <person name="Cheng J.F."/>
            <person name="Tapia R."/>
            <person name="Han C."/>
            <person name="Goodwin L."/>
            <person name="Pitluck S."/>
            <person name="Liolios K."/>
            <person name="Pagani I."/>
            <person name="Ivanova N."/>
            <person name="Mavromatis K."/>
            <person name="Pati A."/>
            <person name="Chen A."/>
            <person name="Palaniappan K."/>
            <person name="Land M."/>
            <person name="Hauser L."/>
            <person name="Chang Y.J."/>
            <person name="Jeffries C.D."/>
            <person name="Detter J.C."/>
            <person name="Beck B."/>
            <person name="Woyke T."/>
            <person name="Bristow J."/>
            <person name="Eisen J.A."/>
            <person name="Markowitz V."/>
            <person name="Hugenholtz P."/>
            <person name="Kyrpides N.C."/>
            <person name="Klenk H.P."/>
        </authorList>
    </citation>
    <scope>NUCLEOTIDE SEQUENCE [LARGE SCALE GENOMIC DNA]</scope>
    <source>
        <strain evidence="6">ATCC 43644 / DSM 9630 / IS1B</strain>
    </source>
</reference>
<dbReference type="Pfam" id="PF07635">
    <property type="entry name" value="PSCyt1"/>
    <property type="match status" value="1"/>
</dbReference>
<sequence>MHRRSPIPPRRRAGLVLAILLLDLFSWRCFAQDATKPDTSRTDNLAVSALALLEARCVKCHSAVKSSGGLRVDSRAALLQGGDGFGPAIEPGHAEESPLIHRVEGRDGEERMPPESSGPPLDADEIDLLRRWIDAGAVWPADSTTTQPQPQTADHWAFRPIVRPVVPERDGGGRAIHPIDALIEARLEREGITPVGPADRRTLLRRLAFDLTGLPPTPEELDAFENDPDPDAYERRVESYLASPAYGERWARHWLDVVRFAESTGFETNQPRPRAWPYRDWVIAAFNADLPFDQFIRAQIAGDTLDPPHHAATGFLVAGPEDQVKSPDPGLTARQRADELFDMAAVTGTAFLGLTVGCARCHSHKFDPISQREATAIVAALAGVRHGERPWNPQAEALNGPGVQERLARRAALRRQLDDQLISWLAAAPLASPPPLADSEGRSPAVPRPPVDAGETVDRFAPVIAQALRFRVNRVNNGTEPCLDELEVWGGDPDTPSGPLMNLARRDDVRIDASGTYPNSLIHRLDHLNDGVYGNSRSWISDTPNRGWVRLTWNRPVRIEAVAWSRDRSVPRVYNDRVAVEYVIEVAERMTNQDDPEQPEPSWRVVASSWDRATETDHAEPSAEFIAATNRRDQLRRDLAGLEPPATIYAGRFEQPTQATRRFHRGDPTQPREPVPPGGIAALGVPFPLQVQADDAVLPEAHARRALADWIAHPDQVLPARVIVNRLWRHHFGRGLVTTPDDFGRNGAPPSHPELLDWLADELKRQGMRLKPIHRAIVTSAAYRRASTYDPTAAARDRDAALLWRYPPRRLEAEAIRDAMLAVSGELNRDAGGPGFDLFEPNTNYVKVYTPRSSFGPDEFRRMIYWSKPRMRLDDVFGGFDCPDAGQPAPNRTSSTTPLQALALWNSPFALGRAEALARRIERETGPQANASQQVERAFRLTLGRAPRPEEQAEAVALVERFGLAALARVLFNTNKFLFIF</sequence>
<feature type="domain" description="DUF1549" evidence="2">
    <location>
        <begin position="178"/>
        <end position="385"/>
    </location>
</feature>
<reference key="1">
    <citation type="submission" date="2010-11" db="EMBL/GenBank/DDBJ databases">
        <title>The complete sequence of chromosome of Isophaera pallida ATCC 43644.</title>
        <authorList>
            <consortium name="US DOE Joint Genome Institute (JGI-PGF)"/>
            <person name="Lucas S."/>
            <person name="Copeland A."/>
            <person name="Lapidus A."/>
            <person name="Bruce D."/>
            <person name="Goodwin L."/>
            <person name="Pitluck S."/>
            <person name="Kyrpides N."/>
            <person name="Mavromatis K."/>
            <person name="Pagani I."/>
            <person name="Ivanova N."/>
            <person name="Saunders E."/>
            <person name="Brettin T."/>
            <person name="Detter J.C."/>
            <person name="Han C."/>
            <person name="Tapia R."/>
            <person name="Land M."/>
            <person name="Hauser L."/>
            <person name="Markowitz V."/>
            <person name="Cheng J.-F."/>
            <person name="Hugenholtz P."/>
            <person name="Woyke T."/>
            <person name="Wu D."/>
            <person name="Eisen J.A."/>
        </authorList>
    </citation>
    <scope>NUCLEOTIDE SEQUENCE</scope>
    <source>
        <strain>ATCC 43644</strain>
    </source>
</reference>
<evidence type="ECO:0000256" key="1">
    <source>
        <dbReference type="SAM" id="MobiDB-lite"/>
    </source>
</evidence>
<evidence type="ECO:0008006" key="7">
    <source>
        <dbReference type="Google" id="ProtNLM"/>
    </source>
</evidence>
<feature type="region of interest" description="Disordered" evidence="1">
    <location>
        <begin position="433"/>
        <end position="454"/>
    </location>
</feature>
<dbReference type="PANTHER" id="PTHR35889">
    <property type="entry name" value="CYCLOINULO-OLIGOSACCHARIDE FRUCTANOTRANSFERASE-RELATED"/>
    <property type="match status" value="1"/>
</dbReference>
<dbReference type="EMBL" id="CP002353">
    <property type="protein sequence ID" value="ADV62616.1"/>
    <property type="molecule type" value="Genomic_DNA"/>
</dbReference>
<evidence type="ECO:0000259" key="4">
    <source>
        <dbReference type="Pfam" id="PF07635"/>
    </source>
</evidence>